<organism evidence="2 3">
    <name type="scientific">Emiliania huxleyi (strain CCMP1516)</name>
    <dbReference type="NCBI Taxonomy" id="280463"/>
    <lineage>
        <taxon>Eukaryota</taxon>
        <taxon>Haptista</taxon>
        <taxon>Haptophyta</taxon>
        <taxon>Prymnesiophyceae</taxon>
        <taxon>Isochrysidales</taxon>
        <taxon>Noelaerhabdaceae</taxon>
        <taxon>Emiliania</taxon>
    </lineage>
</organism>
<sequence>MSGCALFLLSPLHASGFLAAAPLARSPRCAAVVSAESHWMDFLKFGGAPPPFDVLSKTQEYVAATASAASDRGEYLPAPETYYADDYVFRGSIVGPISRRDVAETQKSFNLLGAYPDIDRGIFGLTVDPQNPYRVFFFERWTATMTGSIKIGPLTLPPSNKRIETPIHVTSITWNPDGKVVYESISPPVDRFEGNTKGAGAVFGLLAGAGLQLPASVGDPARILAARMPSATLMHALIAQQKLNTDVFRGALGKTWSGEAEVPAWWKSTSKGAEPNDRLVHH</sequence>
<evidence type="ECO:0000256" key="1">
    <source>
        <dbReference type="SAM" id="SignalP"/>
    </source>
</evidence>
<feature type="chain" id="PRO_5044288169" description="DUF1254 domain-containing protein" evidence="1">
    <location>
        <begin position="21"/>
        <end position="282"/>
    </location>
</feature>
<evidence type="ECO:0000313" key="2">
    <source>
        <dbReference type="EnsemblProtists" id="EOD11570"/>
    </source>
</evidence>
<name>A0A0D3IJY5_EMIH1</name>
<dbReference type="AlphaFoldDB" id="A0A0D3IJY5"/>
<feature type="signal peptide" evidence="1">
    <location>
        <begin position="1"/>
        <end position="20"/>
    </location>
</feature>
<dbReference type="InterPro" id="IPR032710">
    <property type="entry name" value="NTF2-like_dom_sf"/>
</dbReference>
<accession>A0A0D3IJY5</accession>
<reference evidence="3" key="1">
    <citation type="journal article" date="2013" name="Nature">
        <title>Pan genome of the phytoplankton Emiliania underpins its global distribution.</title>
        <authorList>
            <person name="Read B.A."/>
            <person name="Kegel J."/>
            <person name="Klute M.J."/>
            <person name="Kuo A."/>
            <person name="Lefebvre S.C."/>
            <person name="Maumus F."/>
            <person name="Mayer C."/>
            <person name="Miller J."/>
            <person name="Monier A."/>
            <person name="Salamov A."/>
            <person name="Young J."/>
            <person name="Aguilar M."/>
            <person name="Claverie J.M."/>
            <person name="Frickenhaus S."/>
            <person name="Gonzalez K."/>
            <person name="Herman E.K."/>
            <person name="Lin Y.C."/>
            <person name="Napier J."/>
            <person name="Ogata H."/>
            <person name="Sarno A.F."/>
            <person name="Shmutz J."/>
            <person name="Schroeder D."/>
            <person name="de Vargas C."/>
            <person name="Verret F."/>
            <person name="von Dassow P."/>
            <person name="Valentin K."/>
            <person name="Van de Peer Y."/>
            <person name="Wheeler G."/>
            <person name="Dacks J.B."/>
            <person name="Delwiche C.F."/>
            <person name="Dyhrman S.T."/>
            <person name="Glockner G."/>
            <person name="John U."/>
            <person name="Richards T."/>
            <person name="Worden A.Z."/>
            <person name="Zhang X."/>
            <person name="Grigoriev I.V."/>
            <person name="Allen A.E."/>
            <person name="Bidle K."/>
            <person name="Borodovsky M."/>
            <person name="Bowler C."/>
            <person name="Brownlee C."/>
            <person name="Cock J.M."/>
            <person name="Elias M."/>
            <person name="Gladyshev V.N."/>
            <person name="Groth M."/>
            <person name="Guda C."/>
            <person name="Hadaegh A."/>
            <person name="Iglesias-Rodriguez M.D."/>
            <person name="Jenkins J."/>
            <person name="Jones B.M."/>
            <person name="Lawson T."/>
            <person name="Leese F."/>
            <person name="Lindquist E."/>
            <person name="Lobanov A."/>
            <person name="Lomsadze A."/>
            <person name="Malik S.B."/>
            <person name="Marsh M.E."/>
            <person name="Mackinder L."/>
            <person name="Mock T."/>
            <person name="Mueller-Roeber B."/>
            <person name="Pagarete A."/>
            <person name="Parker M."/>
            <person name="Probert I."/>
            <person name="Quesneville H."/>
            <person name="Raines C."/>
            <person name="Rensing S.A."/>
            <person name="Riano-Pachon D.M."/>
            <person name="Richier S."/>
            <person name="Rokitta S."/>
            <person name="Shiraiwa Y."/>
            <person name="Soanes D.M."/>
            <person name="van der Giezen M."/>
            <person name="Wahlund T.M."/>
            <person name="Williams B."/>
            <person name="Wilson W."/>
            <person name="Wolfe G."/>
            <person name="Wurch L.L."/>
        </authorList>
    </citation>
    <scope>NUCLEOTIDE SEQUENCE</scope>
</reference>
<dbReference type="KEGG" id="ehx:EMIHUDRAFT_214397"/>
<dbReference type="PaxDb" id="2903-EOD11570"/>
<dbReference type="EnsemblProtists" id="EOD11570">
    <property type="protein sequence ID" value="EOD11570"/>
    <property type="gene ID" value="EMIHUDRAFT_214397"/>
</dbReference>
<proteinExistence type="predicted"/>
<evidence type="ECO:0008006" key="4">
    <source>
        <dbReference type="Google" id="ProtNLM"/>
    </source>
</evidence>
<dbReference type="HOGENOM" id="CLU_086210_0_0_1"/>
<protein>
    <recommendedName>
        <fullName evidence="4">DUF1254 domain-containing protein</fullName>
    </recommendedName>
</protein>
<dbReference type="RefSeq" id="XP_005763999.1">
    <property type="nucleotide sequence ID" value="XM_005763942.1"/>
</dbReference>
<dbReference type="SUPFAM" id="SSF54427">
    <property type="entry name" value="NTF2-like"/>
    <property type="match status" value="1"/>
</dbReference>
<dbReference type="Proteomes" id="UP000013827">
    <property type="component" value="Unassembled WGS sequence"/>
</dbReference>
<reference evidence="2" key="2">
    <citation type="submission" date="2024-10" db="UniProtKB">
        <authorList>
            <consortium name="EnsemblProtists"/>
        </authorList>
    </citation>
    <scope>IDENTIFICATION</scope>
</reference>
<dbReference type="GeneID" id="17257809"/>
<dbReference type="OMA" id="WWKSSAR"/>
<dbReference type="Gene3D" id="3.10.450.50">
    <property type="match status" value="1"/>
</dbReference>
<keyword evidence="3" id="KW-1185">Reference proteome</keyword>
<evidence type="ECO:0000313" key="3">
    <source>
        <dbReference type="Proteomes" id="UP000013827"/>
    </source>
</evidence>
<keyword evidence="1" id="KW-0732">Signal</keyword>
<dbReference type="eggNOG" id="ENOG502SQ61">
    <property type="taxonomic scope" value="Eukaryota"/>
</dbReference>